<protein>
    <submittedName>
        <fullName evidence="2">Uncharacterized protein</fullName>
    </submittedName>
</protein>
<accession>A0A3P7RNH0</accession>
<dbReference type="Proteomes" id="UP000281553">
    <property type="component" value="Unassembled WGS sequence"/>
</dbReference>
<dbReference type="AlphaFoldDB" id="A0A3P7RNH0"/>
<proteinExistence type="predicted"/>
<feature type="region of interest" description="Disordered" evidence="1">
    <location>
        <begin position="15"/>
        <end position="64"/>
    </location>
</feature>
<evidence type="ECO:0000313" key="2">
    <source>
        <dbReference type="EMBL" id="VDN42289.1"/>
    </source>
</evidence>
<evidence type="ECO:0000256" key="1">
    <source>
        <dbReference type="SAM" id="MobiDB-lite"/>
    </source>
</evidence>
<dbReference type="OrthoDB" id="10493737at2759"/>
<gene>
    <name evidence="2" type="ORF">DILT_LOCUS18784</name>
</gene>
<reference evidence="2 3" key="1">
    <citation type="submission" date="2018-11" db="EMBL/GenBank/DDBJ databases">
        <authorList>
            <consortium name="Pathogen Informatics"/>
        </authorList>
    </citation>
    <scope>NUCLEOTIDE SEQUENCE [LARGE SCALE GENOMIC DNA]</scope>
</reference>
<feature type="compositionally biased region" description="Acidic residues" evidence="1">
    <location>
        <begin position="46"/>
        <end position="61"/>
    </location>
</feature>
<keyword evidence="3" id="KW-1185">Reference proteome</keyword>
<name>A0A3P7RNH0_DIBLA</name>
<evidence type="ECO:0000313" key="3">
    <source>
        <dbReference type="Proteomes" id="UP000281553"/>
    </source>
</evidence>
<sequence>MQKFREELSSFLSDLDSAEPVELDSEKAGVDDEEEALADVSRLLEEGEEGAPDAQIEDDGDELSHRSPVLARRARTESSAVNGVPFNLEEQLRLLAVHDCPHCECCSGSLLVV</sequence>
<organism evidence="2 3">
    <name type="scientific">Dibothriocephalus latus</name>
    <name type="common">Fish tapeworm</name>
    <name type="synonym">Diphyllobothrium latum</name>
    <dbReference type="NCBI Taxonomy" id="60516"/>
    <lineage>
        <taxon>Eukaryota</taxon>
        <taxon>Metazoa</taxon>
        <taxon>Spiralia</taxon>
        <taxon>Lophotrochozoa</taxon>
        <taxon>Platyhelminthes</taxon>
        <taxon>Cestoda</taxon>
        <taxon>Eucestoda</taxon>
        <taxon>Diphyllobothriidea</taxon>
        <taxon>Diphyllobothriidae</taxon>
        <taxon>Dibothriocephalus</taxon>
    </lineage>
</organism>
<dbReference type="EMBL" id="UYRU01104219">
    <property type="protein sequence ID" value="VDN42289.1"/>
    <property type="molecule type" value="Genomic_DNA"/>
</dbReference>